<accession>A0A3G4ZR69</accession>
<organism evidence="1">
    <name type="scientific">Barrevirus sp</name>
    <dbReference type="NCBI Taxonomy" id="2487763"/>
    <lineage>
        <taxon>Viruses</taxon>
        <taxon>Varidnaviria</taxon>
        <taxon>Bamfordvirae</taxon>
        <taxon>Nucleocytoviricota</taxon>
        <taxon>Megaviricetes</taxon>
        <taxon>Imitervirales</taxon>
        <taxon>Mimiviridae</taxon>
        <taxon>Klosneuvirinae</taxon>
    </lineage>
</organism>
<name>A0A3G4ZR69_9VIRU</name>
<protein>
    <submittedName>
        <fullName evidence="1">Uncharacterized protein</fullName>
    </submittedName>
</protein>
<gene>
    <name evidence="1" type="ORF">Barrevirus1_56</name>
</gene>
<sequence>MDKGPIHKMDSQYCINHNDNDIETSFVNLIN</sequence>
<dbReference type="EMBL" id="MK071998">
    <property type="protein sequence ID" value="AYV76834.1"/>
    <property type="molecule type" value="Genomic_DNA"/>
</dbReference>
<proteinExistence type="predicted"/>
<reference evidence="1" key="1">
    <citation type="submission" date="2018-10" db="EMBL/GenBank/DDBJ databases">
        <title>Hidden diversity of soil giant viruses.</title>
        <authorList>
            <person name="Schulz F."/>
            <person name="Alteio L."/>
            <person name="Goudeau D."/>
            <person name="Ryan E.M."/>
            <person name="Malmstrom R.R."/>
            <person name="Blanchard J."/>
            <person name="Woyke T."/>
        </authorList>
    </citation>
    <scope>NUCLEOTIDE SEQUENCE</scope>
    <source>
        <strain evidence="1">BAV1</strain>
    </source>
</reference>
<evidence type="ECO:0000313" key="1">
    <source>
        <dbReference type="EMBL" id="AYV76834.1"/>
    </source>
</evidence>